<proteinExistence type="predicted"/>
<evidence type="ECO:0000313" key="1">
    <source>
        <dbReference type="Proteomes" id="UP000001554"/>
    </source>
</evidence>
<dbReference type="AlphaFoldDB" id="A0A9J7L489"/>
<dbReference type="RefSeq" id="XP_035675787.1">
    <property type="nucleotide sequence ID" value="XM_035819894.1"/>
</dbReference>
<dbReference type="KEGG" id="bfo:118415351"/>
<dbReference type="Gene3D" id="2.40.50.140">
    <property type="entry name" value="Nucleic acid-binding proteins"/>
    <property type="match status" value="1"/>
</dbReference>
<reference evidence="2" key="2">
    <citation type="submission" date="2025-08" db="UniProtKB">
        <authorList>
            <consortium name="RefSeq"/>
        </authorList>
    </citation>
    <scope>IDENTIFICATION</scope>
    <source>
        <strain evidence="2">S238N-H82</strain>
        <tissue evidence="2">Testes</tissue>
    </source>
</reference>
<sequence>MSTPPPPPPPPPISGYVHNVSALTEGRSPRTKFFKFDIQLANDVKKVICFSPEKRKLMSTHEGKSCKISKYEVSKHPMSDIVFKDKSEVIDETVDFERTNIETKLSQISDLQKITNNQEVYVEIKVTSKQKSETITRGTKEMIKSECMATDNTGSIRLVAWEPHSLKLGHSYHLKVRVKSFEGDKYINTTAETTFEEIEPLDISDEPTQDVNKYCIKGNIASMEIVSRHLKCTNCRKKLVNTASKVTKCQNCHMSQLTKKCHQDLTVKLHIDPIGQNQQRMFITCFSDTIATLITSDPFTLSDDELTEKILEMGEHDVTFIINPTTRICSNIQPFELTYLSS</sequence>
<reference evidence="1" key="1">
    <citation type="journal article" date="2020" name="Nat. Ecol. Evol.">
        <title>Deeply conserved synteny resolves early events in vertebrate evolution.</title>
        <authorList>
            <person name="Simakov O."/>
            <person name="Marletaz F."/>
            <person name="Yue J.X."/>
            <person name="O'Connell B."/>
            <person name="Jenkins J."/>
            <person name="Brandt A."/>
            <person name="Calef R."/>
            <person name="Tung C.H."/>
            <person name="Huang T.K."/>
            <person name="Schmutz J."/>
            <person name="Satoh N."/>
            <person name="Yu J.K."/>
            <person name="Putnam N.H."/>
            <person name="Green R.E."/>
            <person name="Rokhsar D.S."/>
        </authorList>
    </citation>
    <scope>NUCLEOTIDE SEQUENCE [LARGE SCALE GENOMIC DNA]</scope>
    <source>
        <strain evidence="1">S238N-H82</strain>
    </source>
</reference>
<gene>
    <name evidence="2" type="primary">LOC118415351</name>
</gene>
<evidence type="ECO:0000313" key="2">
    <source>
        <dbReference type="RefSeq" id="XP_035675787.1"/>
    </source>
</evidence>
<keyword evidence="1" id="KW-1185">Reference proteome</keyword>
<dbReference type="GeneID" id="118415351"/>
<protein>
    <submittedName>
        <fullName evidence="2">Uncharacterized protein LOC118415351</fullName>
    </submittedName>
</protein>
<dbReference type="Proteomes" id="UP000001554">
    <property type="component" value="Chromosome 5"/>
</dbReference>
<accession>A0A9J7L489</accession>
<dbReference type="OrthoDB" id="8959871at2759"/>
<dbReference type="SUPFAM" id="SSF50249">
    <property type="entry name" value="Nucleic acid-binding proteins"/>
    <property type="match status" value="1"/>
</dbReference>
<name>A0A9J7L489_BRAFL</name>
<dbReference type="OMA" id="KSECMAT"/>
<dbReference type="InterPro" id="IPR012340">
    <property type="entry name" value="NA-bd_OB-fold"/>
</dbReference>
<organism evidence="1 2">
    <name type="scientific">Branchiostoma floridae</name>
    <name type="common">Florida lancelet</name>
    <name type="synonym">Amphioxus</name>
    <dbReference type="NCBI Taxonomy" id="7739"/>
    <lineage>
        <taxon>Eukaryota</taxon>
        <taxon>Metazoa</taxon>
        <taxon>Chordata</taxon>
        <taxon>Cephalochordata</taxon>
        <taxon>Leptocardii</taxon>
        <taxon>Amphioxiformes</taxon>
        <taxon>Branchiostomatidae</taxon>
        <taxon>Branchiostoma</taxon>
    </lineage>
</organism>